<keyword evidence="3" id="KW-1185">Reference proteome</keyword>
<evidence type="ECO:0000313" key="2">
    <source>
        <dbReference type="EMBL" id="VBB18612.1"/>
    </source>
</evidence>
<name>A0A5K0UAR4_9VIRU</name>
<dbReference type="Proteomes" id="UP000594342">
    <property type="component" value="Unassembled WGS sequence"/>
</dbReference>
<feature type="region of interest" description="Disordered" evidence="1">
    <location>
        <begin position="70"/>
        <end position="93"/>
    </location>
</feature>
<organism evidence="2 3">
    <name type="scientific">Yasminevirus sp. GU-2018</name>
    <dbReference type="NCBI Taxonomy" id="2420051"/>
    <lineage>
        <taxon>Viruses</taxon>
        <taxon>Varidnaviria</taxon>
        <taxon>Bamfordvirae</taxon>
        <taxon>Nucleocytoviricota</taxon>
        <taxon>Megaviricetes</taxon>
        <taxon>Imitervirales</taxon>
        <taxon>Mimiviridae</taxon>
        <taxon>Klosneuvirinae</taxon>
        <taxon>Yasminevirus</taxon>
        <taxon>Yasminevirus saudimassiliense</taxon>
    </lineage>
</organism>
<proteinExistence type="predicted"/>
<comment type="caution">
    <text evidence="2">The sequence shown here is derived from an EMBL/GenBank/DDBJ whole genome shotgun (WGS) entry which is preliminary data.</text>
</comment>
<accession>A0A5K0UAR4</accession>
<evidence type="ECO:0000256" key="1">
    <source>
        <dbReference type="SAM" id="MobiDB-lite"/>
    </source>
</evidence>
<protein>
    <submittedName>
        <fullName evidence="2">Uncharacterized protein</fullName>
    </submittedName>
</protein>
<dbReference type="EMBL" id="UPSH01000001">
    <property type="protein sequence ID" value="VBB18612.1"/>
    <property type="molecule type" value="Genomic_DNA"/>
</dbReference>
<evidence type="ECO:0000313" key="3">
    <source>
        <dbReference type="Proteomes" id="UP000594342"/>
    </source>
</evidence>
<gene>
    <name evidence="2" type="ORF">YASMINEVIRUS_1075</name>
</gene>
<reference evidence="2 3" key="1">
    <citation type="submission" date="2018-10" db="EMBL/GenBank/DDBJ databases">
        <authorList>
            <consortium name="IHU Genomes"/>
        </authorList>
    </citation>
    <scope>NUCLEOTIDE SEQUENCE [LARGE SCALE GENOMIC DNA]</scope>
    <source>
        <strain evidence="2 3">A1</strain>
    </source>
</reference>
<sequence length="314" mass="35797">MPRPVVSSTEKRQDRAVHLHRTLKKTSDTSPKAVCDDDVVYVVTKRKRSLCSEDVIVIDSKCYPLSDFESDVSSDATKDDPDNEPLVDPERDFPKVFPEGLKRTKNTKLKGYENKPHKLFHNIIIAKSVVKTIKTTDISGRKCIAIYLEGGGGQTTLTLAMFLTKEQMKKVCAVTKNRHDYNRLVALLKRKGIECMVKHDTMLNVLRSGEFFDETGGPVNIYLDFCAMWREDTGRNPGTRETVREVIRCYCTTDSTLAVTLSISPRKKKLYPIDPAQIVTDIKGIGTHYKWRLERKYQKSYGKCGMLFVMFKVK</sequence>